<gene>
    <name evidence="1" type="ORF">MNBD_GAMMA11-662</name>
</gene>
<dbReference type="EMBL" id="UOFG01000063">
    <property type="protein sequence ID" value="VAW59071.1"/>
    <property type="molecule type" value="Genomic_DNA"/>
</dbReference>
<organism evidence="1">
    <name type="scientific">hydrothermal vent metagenome</name>
    <dbReference type="NCBI Taxonomy" id="652676"/>
    <lineage>
        <taxon>unclassified sequences</taxon>
        <taxon>metagenomes</taxon>
        <taxon>ecological metagenomes</taxon>
    </lineage>
</organism>
<reference evidence="1" key="1">
    <citation type="submission" date="2018-06" db="EMBL/GenBank/DDBJ databases">
        <authorList>
            <person name="Zhirakovskaya E."/>
        </authorList>
    </citation>
    <scope>NUCLEOTIDE SEQUENCE</scope>
</reference>
<accession>A0A3B0WUH2</accession>
<proteinExistence type="predicted"/>
<name>A0A3B0WUH2_9ZZZZ</name>
<evidence type="ECO:0000313" key="1">
    <source>
        <dbReference type="EMBL" id="VAW59071.1"/>
    </source>
</evidence>
<dbReference type="AlphaFoldDB" id="A0A3B0WUH2"/>
<protein>
    <submittedName>
        <fullName evidence="1">Uncharacterized protein</fullName>
    </submittedName>
</protein>
<sequence length="146" mass="16573">MNKINIVGMIVLFLMSIQYAYAQSPDVSVRAKYGMETKGEGMMFDGKQWVPQGKTTVEGGITLVVKLEGNITEFSTGITGTKKKGSRVIFQCKNGESFYLKVKTAHPVTNNKFKKSNKQLIELVDKFRKNKKEKLAWDIWKQVDMN</sequence>